<dbReference type="HOGENOM" id="CLU_009583_2_5_10"/>
<dbReference type="eggNOG" id="COG0438">
    <property type="taxonomic scope" value="Bacteria"/>
</dbReference>
<dbReference type="AlphaFoldDB" id="F4C575"/>
<dbReference type="InterPro" id="IPR001296">
    <property type="entry name" value="Glyco_trans_1"/>
</dbReference>
<dbReference type="Gene3D" id="3.40.50.2000">
    <property type="entry name" value="Glycogen Phosphorylase B"/>
    <property type="match status" value="2"/>
</dbReference>
<dbReference type="NCBIfam" id="TIGR03999">
    <property type="entry name" value="thiol_BshA"/>
    <property type="match status" value="1"/>
</dbReference>
<keyword evidence="3" id="KW-0808">Transferase</keyword>
<dbReference type="InterPro" id="IPR050194">
    <property type="entry name" value="Glycosyltransferase_grp1"/>
</dbReference>
<name>F4C575_SPHS2</name>
<feature type="domain" description="Glycosyl transferase family 1" evidence="1">
    <location>
        <begin position="187"/>
        <end position="348"/>
    </location>
</feature>
<feature type="domain" description="Glycosyltransferase subfamily 4-like N-terminal" evidence="2">
    <location>
        <begin position="11"/>
        <end position="180"/>
    </location>
</feature>
<dbReference type="STRING" id="743722.Sph21_1613"/>
<accession>F4C575</accession>
<dbReference type="PANTHER" id="PTHR45947:SF3">
    <property type="entry name" value="SULFOQUINOVOSYL TRANSFERASE SQD2"/>
    <property type="match status" value="1"/>
</dbReference>
<dbReference type="InterPro" id="IPR028098">
    <property type="entry name" value="Glyco_trans_4-like_N"/>
</dbReference>
<dbReference type="OrthoDB" id="9810929at2"/>
<dbReference type="InterPro" id="IPR023881">
    <property type="entry name" value="Thiol_BshA"/>
</dbReference>
<evidence type="ECO:0000313" key="3">
    <source>
        <dbReference type="EMBL" id="ADZ78175.1"/>
    </source>
</evidence>
<sequence length="380" mass="41950">MKIGIVCYPTFGGSGVVATELGKGLAANGHQVHFITYSQPARLDFFSANLFYHEVSISKYPLFDFPPYELALASKLVDVVRFEKLDLLHVHYAIPHASAAFMAKQILETYGIRIPVVTTLHGTDITLVGKDPSYNPVVTFSINQSDGVTAVSTNLKEDTIKHFEVAKDIRVIPNFIDLTRFSLKPREHFKKAIAPGDERILVHTSNFRRVKRTSDVIKVFQKIQEKVRCKLLMVGDGPDRVNAEQLCRDLGVCNDVRFLGKQDAIEEILSVADLFMMPSESESFGLAALEAMACSVPVVSSNAGGLPELNVDGVTGFLDDVGDIDRMAAHAVDILEDNDRLATFKAAALARAKEFDLGLILPVYENYYQEVIDQVKASVI</sequence>
<reference evidence="3" key="1">
    <citation type="submission" date="2011-03" db="EMBL/GenBank/DDBJ databases">
        <title>Complete sequence of Sphingobacterium sp. 21.</title>
        <authorList>
            <consortium name="US DOE Joint Genome Institute"/>
            <person name="Lucas S."/>
            <person name="Copeland A."/>
            <person name="Lapidus A."/>
            <person name="Cheng J.-F."/>
            <person name="Goodwin L."/>
            <person name="Pitluck S."/>
            <person name="Davenport K."/>
            <person name="Detter J.C."/>
            <person name="Han C."/>
            <person name="Tapia R."/>
            <person name="Land M."/>
            <person name="Hauser L."/>
            <person name="Kyrpides N."/>
            <person name="Ivanova N."/>
            <person name="Ovchinnikova G."/>
            <person name="Pagani I."/>
            <person name="Siebers A.K."/>
            <person name="Allgaier M."/>
            <person name="Thelen M.P."/>
            <person name="Hugenholtz P."/>
            <person name="Woyke T."/>
        </authorList>
    </citation>
    <scope>NUCLEOTIDE SEQUENCE</scope>
    <source>
        <strain evidence="3">21</strain>
    </source>
</reference>
<evidence type="ECO:0000259" key="1">
    <source>
        <dbReference type="Pfam" id="PF00534"/>
    </source>
</evidence>
<dbReference type="PANTHER" id="PTHR45947">
    <property type="entry name" value="SULFOQUINOVOSYL TRANSFERASE SQD2"/>
    <property type="match status" value="1"/>
</dbReference>
<dbReference type="KEGG" id="shg:Sph21_1613"/>
<organism evidence="3">
    <name type="scientific">Sphingobacterium sp. (strain 21)</name>
    <dbReference type="NCBI Taxonomy" id="743722"/>
    <lineage>
        <taxon>Bacteria</taxon>
        <taxon>Pseudomonadati</taxon>
        <taxon>Bacteroidota</taxon>
        <taxon>Sphingobacteriia</taxon>
        <taxon>Sphingobacteriales</taxon>
        <taxon>Sphingobacteriaceae</taxon>
        <taxon>Sphingobacterium</taxon>
    </lineage>
</organism>
<dbReference type="PATRIC" id="fig|743722.3.peg.1729"/>
<dbReference type="EMBL" id="CP002584">
    <property type="protein sequence ID" value="ADZ78175.1"/>
    <property type="molecule type" value="Genomic_DNA"/>
</dbReference>
<proteinExistence type="predicted"/>
<dbReference type="GO" id="GO:0071793">
    <property type="term" value="P:bacillithiol biosynthetic process"/>
    <property type="evidence" value="ECO:0007669"/>
    <property type="project" value="InterPro"/>
</dbReference>
<dbReference type="Pfam" id="PF13439">
    <property type="entry name" value="Glyco_transf_4"/>
    <property type="match status" value="1"/>
</dbReference>
<protein>
    <submittedName>
        <fullName evidence="3">Glycosyl transferase group 1</fullName>
    </submittedName>
</protein>
<dbReference type="Pfam" id="PF00534">
    <property type="entry name" value="Glycos_transf_1"/>
    <property type="match status" value="1"/>
</dbReference>
<evidence type="ECO:0000259" key="2">
    <source>
        <dbReference type="Pfam" id="PF13439"/>
    </source>
</evidence>
<gene>
    <name evidence="3" type="ordered locus">Sph21_1613</name>
</gene>
<dbReference type="GO" id="GO:0016757">
    <property type="term" value="F:glycosyltransferase activity"/>
    <property type="evidence" value="ECO:0007669"/>
    <property type="project" value="InterPro"/>
</dbReference>
<dbReference type="SUPFAM" id="SSF53756">
    <property type="entry name" value="UDP-Glycosyltransferase/glycogen phosphorylase"/>
    <property type="match status" value="1"/>
</dbReference>